<comment type="caution">
    <text evidence="1">The sequence shown here is derived from an EMBL/GenBank/DDBJ whole genome shotgun (WGS) entry which is preliminary data.</text>
</comment>
<evidence type="ECO:0000313" key="2">
    <source>
        <dbReference type="Proteomes" id="UP000271974"/>
    </source>
</evidence>
<dbReference type="AlphaFoldDB" id="A0A3S1BQK2"/>
<accession>A0A3S1BQK2</accession>
<organism evidence="1 2">
    <name type="scientific">Elysia chlorotica</name>
    <name type="common">Eastern emerald elysia</name>
    <name type="synonym">Sea slug</name>
    <dbReference type="NCBI Taxonomy" id="188477"/>
    <lineage>
        <taxon>Eukaryota</taxon>
        <taxon>Metazoa</taxon>
        <taxon>Spiralia</taxon>
        <taxon>Lophotrochozoa</taxon>
        <taxon>Mollusca</taxon>
        <taxon>Gastropoda</taxon>
        <taxon>Heterobranchia</taxon>
        <taxon>Euthyneura</taxon>
        <taxon>Panpulmonata</taxon>
        <taxon>Sacoglossa</taxon>
        <taxon>Placobranchoidea</taxon>
        <taxon>Plakobranchidae</taxon>
        <taxon>Elysia</taxon>
    </lineage>
</organism>
<protein>
    <submittedName>
        <fullName evidence="1">Uncharacterized protein</fullName>
    </submittedName>
</protein>
<evidence type="ECO:0000313" key="1">
    <source>
        <dbReference type="EMBL" id="RUS72474.1"/>
    </source>
</evidence>
<dbReference type="EMBL" id="RQTK01001062">
    <property type="protein sequence ID" value="RUS72474.1"/>
    <property type="molecule type" value="Genomic_DNA"/>
</dbReference>
<proteinExistence type="predicted"/>
<dbReference type="Proteomes" id="UP000271974">
    <property type="component" value="Unassembled WGS sequence"/>
</dbReference>
<keyword evidence="2" id="KW-1185">Reference proteome</keyword>
<name>A0A3S1BQK2_ELYCH</name>
<sequence>MYCKCTTRSERSQVFTTASVHTSVHHKCSHQCSPRMFTLVFMTSVHHKCSPMFTNLCTCTSHFGLSWFLIRQCIDKLTLGDDLVVNLIFIGSGIILLKT</sequence>
<reference evidence="1 2" key="1">
    <citation type="submission" date="2019-01" db="EMBL/GenBank/DDBJ databases">
        <title>A draft genome assembly of the solar-powered sea slug Elysia chlorotica.</title>
        <authorList>
            <person name="Cai H."/>
            <person name="Li Q."/>
            <person name="Fang X."/>
            <person name="Li J."/>
            <person name="Curtis N.E."/>
            <person name="Altenburger A."/>
            <person name="Shibata T."/>
            <person name="Feng M."/>
            <person name="Maeda T."/>
            <person name="Schwartz J.A."/>
            <person name="Shigenobu S."/>
            <person name="Lundholm N."/>
            <person name="Nishiyama T."/>
            <person name="Yang H."/>
            <person name="Hasebe M."/>
            <person name="Li S."/>
            <person name="Pierce S.K."/>
            <person name="Wang J."/>
        </authorList>
    </citation>
    <scope>NUCLEOTIDE SEQUENCE [LARGE SCALE GENOMIC DNA]</scope>
    <source>
        <strain evidence="1">EC2010</strain>
        <tissue evidence="1">Whole organism of an adult</tissue>
    </source>
</reference>
<gene>
    <name evidence="1" type="ORF">EGW08_019756</name>
</gene>